<accession>A0AAE3ZAB7</accession>
<evidence type="ECO:0000256" key="1">
    <source>
        <dbReference type="SAM" id="MobiDB-lite"/>
    </source>
</evidence>
<dbReference type="InterPro" id="IPR039498">
    <property type="entry name" value="NTP_transf_5"/>
</dbReference>
<name>A0AAE3ZAB7_9ACTN</name>
<dbReference type="EMBL" id="JAVDXW010000001">
    <property type="protein sequence ID" value="MDR7301232.1"/>
    <property type="molecule type" value="Genomic_DNA"/>
</dbReference>
<keyword evidence="3" id="KW-1185">Reference proteome</keyword>
<organism evidence="2 3">
    <name type="scientific">Haloactinomyces albus</name>
    <dbReference type="NCBI Taxonomy" id="1352928"/>
    <lineage>
        <taxon>Bacteria</taxon>
        <taxon>Bacillati</taxon>
        <taxon>Actinomycetota</taxon>
        <taxon>Actinomycetes</taxon>
        <taxon>Actinopolysporales</taxon>
        <taxon>Actinopolysporaceae</taxon>
        <taxon>Haloactinomyces</taxon>
    </lineage>
</organism>
<dbReference type="RefSeq" id="WP_310271336.1">
    <property type="nucleotide sequence ID" value="NZ_JAVDXW010000001.1"/>
</dbReference>
<proteinExistence type="predicted"/>
<dbReference type="AlphaFoldDB" id="A0AAE3ZAB7"/>
<evidence type="ECO:0008006" key="4">
    <source>
        <dbReference type="Google" id="ProtNLM"/>
    </source>
</evidence>
<evidence type="ECO:0000313" key="3">
    <source>
        <dbReference type="Proteomes" id="UP001180845"/>
    </source>
</evidence>
<dbReference type="Proteomes" id="UP001180845">
    <property type="component" value="Unassembled WGS sequence"/>
</dbReference>
<gene>
    <name evidence="2" type="ORF">JOF55_001413</name>
</gene>
<evidence type="ECO:0000313" key="2">
    <source>
        <dbReference type="EMBL" id="MDR7301232.1"/>
    </source>
</evidence>
<sequence length="392" mass="43628">MTTAPERSSSPAGTASTADSELPAHARLLLILARLRLGPEQRHAVRALTASDEIDWGAFLDAAARHKLLPLVGRHVFNYRLDRAVDGMKGFPYGWVFTTAHLGNRQRNLALADEFGRVFGEMAEAGVGHAVRKGFSLAEGEYGDPSLRRINDLDLLVDIEDVPRAHEVLERLGYVQGQLVEDGEQVQPFSRKTRIFWRVNLSNQLPYLKAGHRPDVPEFNVDLCQDVFQKKSGVSAPAAELLDRSVPAVLCGSRTRVPSPADRLLDLCSHLHKEATSLRFIEDSVDLQMSKFLDLALVAESYRDADWQEFLVRVGNYGAESIVYYSLHFTAVLYPEAIPTKVLDALRPGNTDYLEEYGTLDGRTARWSLGFLERLFDTGRKEGSGSSNVPHD</sequence>
<dbReference type="Pfam" id="PF14907">
    <property type="entry name" value="NTP_transf_5"/>
    <property type="match status" value="1"/>
</dbReference>
<feature type="compositionally biased region" description="Polar residues" evidence="1">
    <location>
        <begin position="1"/>
        <end position="19"/>
    </location>
</feature>
<reference evidence="2" key="1">
    <citation type="submission" date="2023-07" db="EMBL/GenBank/DDBJ databases">
        <title>Sequencing the genomes of 1000 actinobacteria strains.</title>
        <authorList>
            <person name="Klenk H.-P."/>
        </authorList>
    </citation>
    <scope>NUCLEOTIDE SEQUENCE</scope>
    <source>
        <strain evidence="2">DSM 45977</strain>
    </source>
</reference>
<protein>
    <recommendedName>
        <fullName evidence="4">Nucleotidyltransferase family protein</fullName>
    </recommendedName>
</protein>
<comment type="caution">
    <text evidence="2">The sequence shown here is derived from an EMBL/GenBank/DDBJ whole genome shotgun (WGS) entry which is preliminary data.</text>
</comment>
<feature type="region of interest" description="Disordered" evidence="1">
    <location>
        <begin position="1"/>
        <end position="20"/>
    </location>
</feature>